<dbReference type="Pfam" id="PF00126">
    <property type="entry name" value="HTH_1"/>
    <property type="match status" value="1"/>
</dbReference>
<dbReference type="SUPFAM" id="SSF53850">
    <property type="entry name" value="Periplasmic binding protein-like II"/>
    <property type="match status" value="1"/>
</dbReference>
<organism evidence="6 7">
    <name type="scientific">Agrobacterium genomosp. 13 str. CFBP 6927</name>
    <dbReference type="NCBI Taxonomy" id="1183428"/>
    <lineage>
        <taxon>Bacteria</taxon>
        <taxon>Pseudomonadati</taxon>
        <taxon>Pseudomonadota</taxon>
        <taxon>Alphaproteobacteria</taxon>
        <taxon>Hyphomicrobiales</taxon>
        <taxon>Rhizobiaceae</taxon>
        <taxon>Rhizobium/Agrobacterium group</taxon>
        <taxon>Agrobacterium</taxon>
        <taxon>Agrobacterium tumefaciens complex</taxon>
    </lineage>
</organism>
<dbReference type="EMBL" id="FBWH01000037">
    <property type="protein sequence ID" value="CUX50771.1"/>
    <property type="molecule type" value="Genomic_DNA"/>
</dbReference>
<keyword evidence="3" id="KW-0238">DNA-binding</keyword>
<evidence type="ECO:0000259" key="5">
    <source>
        <dbReference type="PROSITE" id="PS50931"/>
    </source>
</evidence>
<dbReference type="Gene3D" id="1.10.10.10">
    <property type="entry name" value="Winged helix-like DNA-binding domain superfamily/Winged helix DNA-binding domain"/>
    <property type="match status" value="1"/>
</dbReference>
<dbReference type="PANTHER" id="PTHR30537:SF71">
    <property type="entry name" value="TRANSCRIPTIONAL REGULATORY PROTEIN"/>
    <property type="match status" value="1"/>
</dbReference>
<keyword evidence="4" id="KW-0804">Transcription</keyword>
<evidence type="ECO:0000256" key="3">
    <source>
        <dbReference type="ARBA" id="ARBA00023125"/>
    </source>
</evidence>
<dbReference type="InterPro" id="IPR036388">
    <property type="entry name" value="WH-like_DNA-bd_sf"/>
</dbReference>
<dbReference type="InterPro" id="IPR058163">
    <property type="entry name" value="LysR-type_TF_proteobact-type"/>
</dbReference>
<keyword evidence="2" id="KW-0805">Transcription regulation</keyword>
<evidence type="ECO:0000313" key="7">
    <source>
        <dbReference type="Proteomes" id="UP000191812"/>
    </source>
</evidence>
<dbReference type="InterPro" id="IPR000847">
    <property type="entry name" value="LysR_HTH_N"/>
</dbReference>
<dbReference type="PANTHER" id="PTHR30537">
    <property type="entry name" value="HTH-TYPE TRANSCRIPTIONAL REGULATOR"/>
    <property type="match status" value="1"/>
</dbReference>
<keyword evidence="7" id="KW-1185">Reference proteome</keyword>
<dbReference type="RefSeq" id="WP_035225963.1">
    <property type="nucleotide sequence ID" value="NZ_LT009757.1"/>
</dbReference>
<feature type="domain" description="HTH lysR-type" evidence="5">
    <location>
        <begin position="1"/>
        <end position="60"/>
    </location>
</feature>
<dbReference type="CDD" id="cd08422">
    <property type="entry name" value="PBP2_CrgA_like"/>
    <property type="match status" value="1"/>
</dbReference>
<evidence type="ECO:0000256" key="1">
    <source>
        <dbReference type="ARBA" id="ARBA00009437"/>
    </source>
</evidence>
<dbReference type="Pfam" id="PF03466">
    <property type="entry name" value="LysR_substrate"/>
    <property type="match status" value="1"/>
</dbReference>
<dbReference type="PRINTS" id="PR00039">
    <property type="entry name" value="HTHLYSR"/>
</dbReference>
<reference evidence="6 7" key="1">
    <citation type="submission" date="2016-01" db="EMBL/GenBank/DDBJ databases">
        <authorList>
            <person name="Regsiter A."/>
            <person name="william w."/>
        </authorList>
    </citation>
    <scope>NUCLEOTIDE SEQUENCE [LARGE SCALE GENOMIC DNA]</scope>
    <source>
        <strain evidence="6 7">CFBP 6927</strain>
    </source>
</reference>
<proteinExistence type="inferred from homology"/>
<dbReference type="SUPFAM" id="SSF46785">
    <property type="entry name" value="Winged helix' DNA-binding domain"/>
    <property type="match status" value="1"/>
</dbReference>
<sequence>MQNRAFEMEVFVCVAESGSFSNAADKLGLSPSAISKLVARLEQRLGVQLVVRSTRSLRLTSEGEAFHSLSRSILQDIAEVETQIARQSESAVGVLKVSCNVPFGIHAVCPLIPRFLAENTGMKIDLELSDEPVDLILERTDLAIRTGSLQDSSMKTRRLLNSPRYVVASPEYLRLQGSPVHPNDLRKHNCLTIAGKPQHSVWNFRDVDDSGVGIVVPVAGNLAVNNGETLRGFALAGLGIARLSEFHIGKDLEEGRLVALLPAYDAQEAEPISAIYSAQSHVPQRIRRFLDFLVTNLGDARRHK</sequence>
<protein>
    <submittedName>
        <fullName evidence="6">Transcriptional regulator</fullName>
    </submittedName>
</protein>
<accession>A0ABM9VJL8</accession>
<evidence type="ECO:0000256" key="4">
    <source>
        <dbReference type="ARBA" id="ARBA00023163"/>
    </source>
</evidence>
<dbReference type="PROSITE" id="PS50931">
    <property type="entry name" value="HTH_LYSR"/>
    <property type="match status" value="1"/>
</dbReference>
<dbReference type="Proteomes" id="UP000191812">
    <property type="component" value="Unassembled WGS sequence"/>
</dbReference>
<comment type="similarity">
    <text evidence="1">Belongs to the LysR transcriptional regulatory family.</text>
</comment>
<comment type="caution">
    <text evidence="6">The sequence shown here is derived from an EMBL/GenBank/DDBJ whole genome shotgun (WGS) entry which is preliminary data.</text>
</comment>
<gene>
    <name evidence="6" type="ORF">AGR13a_Lc110221</name>
</gene>
<dbReference type="InterPro" id="IPR036390">
    <property type="entry name" value="WH_DNA-bd_sf"/>
</dbReference>
<evidence type="ECO:0000256" key="2">
    <source>
        <dbReference type="ARBA" id="ARBA00023015"/>
    </source>
</evidence>
<dbReference type="InterPro" id="IPR005119">
    <property type="entry name" value="LysR_subst-bd"/>
</dbReference>
<name>A0ABM9VJL8_9HYPH</name>
<evidence type="ECO:0000313" key="6">
    <source>
        <dbReference type="EMBL" id="CUX50771.1"/>
    </source>
</evidence>
<dbReference type="Gene3D" id="3.40.190.290">
    <property type="match status" value="1"/>
</dbReference>